<accession>A0A497E4C3</accession>
<reference evidence="1 2" key="1">
    <citation type="submission" date="2018-06" db="EMBL/GenBank/DDBJ databases">
        <title>Extensive metabolic versatility and redundancy in microbially diverse, dynamic hydrothermal sediments.</title>
        <authorList>
            <person name="Dombrowski N."/>
            <person name="Teske A."/>
            <person name="Baker B.J."/>
        </authorList>
    </citation>
    <scope>NUCLEOTIDE SEQUENCE [LARGE SCALE GENOMIC DNA]</scope>
    <source>
        <strain evidence="1">B47_G16</strain>
    </source>
</reference>
<name>A0A497E4C3_UNCAE</name>
<dbReference type="InterPro" id="IPR036412">
    <property type="entry name" value="HAD-like_sf"/>
</dbReference>
<protein>
    <submittedName>
        <fullName evidence="1">HAD family hydrolase</fullName>
    </submittedName>
</protein>
<dbReference type="SUPFAM" id="SSF56784">
    <property type="entry name" value="HAD-like"/>
    <property type="match status" value="1"/>
</dbReference>
<dbReference type="InterPro" id="IPR023214">
    <property type="entry name" value="HAD_sf"/>
</dbReference>
<dbReference type="Gene3D" id="3.40.50.1000">
    <property type="entry name" value="HAD superfamily/HAD-like"/>
    <property type="match status" value="1"/>
</dbReference>
<comment type="caution">
    <text evidence="1">The sequence shown here is derived from an EMBL/GenBank/DDBJ whole genome shotgun (WGS) entry which is preliminary data.</text>
</comment>
<dbReference type="Proteomes" id="UP000279422">
    <property type="component" value="Unassembled WGS sequence"/>
</dbReference>
<dbReference type="EMBL" id="QMPZ01000030">
    <property type="protein sequence ID" value="RLE09767.1"/>
    <property type="molecule type" value="Genomic_DNA"/>
</dbReference>
<keyword evidence="1" id="KW-0378">Hydrolase</keyword>
<evidence type="ECO:0000313" key="1">
    <source>
        <dbReference type="EMBL" id="RLE09767.1"/>
    </source>
</evidence>
<organism evidence="1 2">
    <name type="scientific">Aerophobetes bacterium</name>
    <dbReference type="NCBI Taxonomy" id="2030807"/>
    <lineage>
        <taxon>Bacteria</taxon>
        <taxon>Candidatus Aerophobota</taxon>
    </lineage>
</organism>
<dbReference type="GO" id="GO:0016787">
    <property type="term" value="F:hydrolase activity"/>
    <property type="evidence" value="ECO:0007669"/>
    <property type="project" value="UniProtKB-KW"/>
</dbReference>
<gene>
    <name evidence="1" type="ORF">DRJ00_03355</name>
</gene>
<proteinExistence type="predicted"/>
<dbReference type="AlphaFoldDB" id="A0A497E4C3"/>
<evidence type="ECO:0000313" key="2">
    <source>
        <dbReference type="Proteomes" id="UP000279422"/>
    </source>
</evidence>
<sequence>MALPRLTEQQLREDPEQQLKNFKRGKDFLVAIDTDGCVTDNMNGKQMLIFHPHFMEFYGLWGIESYFREVAEYYNLFSTTRGCNRFIAIQLTLKTLNAREDVKKALAEKHITLPDVKLVDDYIAYAQGKKLGLGNPSLEKFINEENPTCFALYKLLGWSEAVNRTFPHISAKIPPFKGVKEALEMMAQYADLMVVSQTPYTDLANYWEAQGIADYVHIIAGQEMGSKAHHIEVAKKVGGYEDDHVLMIGDGRGDLKAVKANNGLFYPVCPGREQEAWNKFSDAFEMFIKGRYKEELEGKLLDEFDKSLLRTPPWEQPGYDHIASYREKQEIRKSLYERFNPEGRLLIL</sequence>